<dbReference type="PROSITE" id="PS00356">
    <property type="entry name" value="HTH_LACI_1"/>
    <property type="match status" value="1"/>
</dbReference>
<keyword evidence="1" id="KW-0805">Transcription regulation</keyword>
<keyword evidence="2" id="KW-0238">DNA-binding</keyword>
<dbReference type="InterPro" id="IPR028082">
    <property type="entry name" value="Peripla_BP_I"/>
</dbReference>
<evidence type="ECO:0000313" key="6">
    <source>
        <dbReference type="Proteomes" id="UP001056500"/>
    </source>
</evidence>
<evidence type="ECO:0000259" key="4">
    <source>
        <dbReference type="PROSITE" id="PS50932"/>
    </source>
</evidence>
<proteinExistence type="predicted"/>
<dbReference type="SUPFAM" id="SSF47413">
    <property type="entry name" value="lambda repressor-like DNA-binding domains"/>
    <property type="match status" value="1"/>
</dbReference>
<protein>
    <submittedName>
        <fullName evidence="5">LacI family transcriptional regulator</fullName>
    </submittedName>
</protein>
<evidence type="ECO:0000256" key="3">
    <source>
        <dbReference type="ARBA" id="ARBA00023163"/>
    </source>
</evidence>
<dbReference type="EMBL" id="CP098755">
    <property type="protein sequence ID" value="USG67809.1"/>
    <property type="molecule type" value="Genomic_DNA"/>
</dbReference>
<evidence type="ECO:0000313" key="5">
    <source>
        <dbReference type="EMBL" id="USG67809.1"/>
    </source>
</evidence>
<dbReference type="RefSeq" id="WP_251874903.1">
    <property type="nucleotide sequence ID" value="NZ_CP098755.1"/>
</dbReference>
<dbReference type="CDD" id="cd06267">
    <property type="entry name" value="PBP1_LacI_sugar_binding-like"/>
    <property type="match status" value="1"/>
</dbReference>
<name>A0ABY4WLR5_9BACL</name>
<reference evidence="5" key="1">
    <citation type="submission" date="2022-06" db="EMBL/GenBank/DDBJ databases">
        <title>Genome sequencing of Brevibacillus sp. BB3-R1.</title>
        <authorList>
            <person name="Heo J."/>
            <person name="Lee D."/>
            <person name="Won M."/>
            <person name="Han B.-H."/>
            <person name="Hong S.-B."/>
            <person name="Kwon S.-W."/>
        </authorList>
    </citation>
    <scope>NUCLEOTIDE SEQUENCE</scope>
    <source>
        <strain evidence="5">BB3-R1</strain>
    </source>
</reference>
<dbReference type="Gene3D" id="1.10.260.40">
    <property type="entry name" value="lambda repressor-like DNA-binding domains"/>
    <property type="match status" value="1"/>
</dbReference>
<accession>A0ABY4WLR5</accession>
<dbReference type="PANTHER" id="PTHR30146">
    <property type="entry name" value="LACI-RELATED TRANSCRIPTIONAL REPRESSOR"/>
    <property type="match status" value="1"/>
</dbReference>
<keyword evidence="6" id="KW-1185">Reference proteome</keyword>
<dbReference type="InterPro" id="IPR046335">
    <property type="entry name" value="LacI/GalR-like_sensor"/>
</dbReference>
<dbReference type="PRINTS" id="PR00036">
    <property type="entry name" value="HTHLACI"/>
</dbReference>
<dbReference type="CDD" id="cd01392">
    <property type="entry name" value="HTH_LacI"/>
    <property type="match status" value="1"/>
</dbReference>
<dbReference type="PROSITE" id="PS50932">
    <property type="entry name" value="HTH_LACI_2"/>
    <property type="match status" value="1"/>
</dbReference>
<dbReference type="Proteomes" id="UP001056500">
    <property type="component" value="Chromosome"/>
</dbReference>
<dbReference type="InterPro" id="IPR000843">
    <property type="entry name" value="HTH_LacI"/>
</dbReference>
<sequence>MKKTIYDVAREANVSIATVSKVINNTGRIGEKTRQRVLQVMKELDYQPSLVAAALTGKSTYSIGLLIPDLANPFFAELARSIEDRGHELGYSIVMCSTDYRPEKESKYISLLKQKSVDGFILASGFQNDAVIRDLLNLKIPIAVLARDVSTVSVDTVTVDDFIGGYNATQHLLDLGHQQIGAIQLDLEVGRERARGYRLALQENGLEYDEKYVLFGPSSVECGKQMGLKMLQAAERPTAIFAGNDLVAIGIIQAARELGLSIPDDVSVVGYDNTILAAISNPPLTTVAQPFHDMGRQVMDLLIEEIKGKKKGKKRVVMLPELCVRESTNQIRK</sequence>
<feature type="domain" description="HTH lacI-type" evidence="4">
    <location>
        <begin position="3"/>
        <end position="57"/>
    </location>
</feature>
<dbReference type="PANTHER" id="PTHR30146:SF147">
    <property type="entry name" value="HTH-TYPE TRANSCRIPTIONAL REGULATOR DEGA"/>
    <property type="match status" value="1"/>
</dbReference>
<evidence type="ECO:0000256" key="2">
    <source>
        <dbReference type="ARBA" id="ARBA00023125"/>
    </source>
</evidence>
<evidence type="ECO:0000256" key="1">
    <source>
        <dbReference type="ARBA" id="ARBA00023015"/>
    </source>
</evidence>
<gene>
    <name evidence="5" type="ORF">NDK47_11250</name>
</gene>
<dbReference type="Pfam" id="PF00356">
    <property type="entry name" value="LacI"/>
    <property type="match status" value="1"/>
</dbReference>
<organism evidence="5 6">
    <name type="scientific">Brevibacillus ruminantium</name>
    <dbReference type="NCBI Taxonomy" id="2950604"/>
    <lineage>
        <taxon>Bacteria</taxon>
        <taxon>Bacillati</taxon>
        <taxon>Bacillota</taxon>
        <taxon>Bacilli</taxon>
        <taxon>Bacillales</taxon>
        <taxon>Paenibacillaceae</taxon>
        <taxon>Brevibacillus</taxon>
    </lineage>
</organism>
<dbReference type="InterPro" id="IPR010982">
    <property type="entry name" value="Lambda_DNA-bd_dom_sf"/>
</dbReference>
<dbReference type="Gene3D" id="3.40.50.2300">
    <property type="match status" value="2"/>
</dbReference>
<dbReference type="SMART" id="SM00354">
    <property type="entry name" value="HTH_LACI"/>
    <property type="match status" value="1"/>
</dbReference>
<dbReference type="SUPFAM" id="SSF53822">
    <property type="entry name" value="Periplasmic binding protein-like I"/>
    <property type="match status" value="1"/>
</dbReference>
<keyword evidence="3" id="KW-0804">Transcription</keyword>
<dbReference type="Pfam" id="PF13377">
    <property type="entry name" value="Peripla_BP_3"/>
    <property type="match status" value="1"/>
</dbReference>